<evidence type="ECO:0000313" key="1">
    <source>
        <dbReference type="EMBL" id="MBC2399734.1"/>
    </source>
</evidence>
<sequence>MEMKENFTSRIENMRYIEKEALKELGGKVIIGENLKEKYTIANYIRLKPVLLAGDFADYNLSKEGIEIIPHNQKLTKDRIDEEMQVYSIWLECYRKAL</sequence>
<dbReference type="EMBL" id="JAAZWO010000034">
    <property type="protein sequence ID" value="MBC2399734.1"/>
    <property type="molecule type" value="Genomic_DNA"/>
</dbReference>
<proteinExistence type="predicted"/>
<gene>
    <name evidence="1" type="ORF">HGG79_18470</name>
</gene>
<dbReference type="AlphaFoldDB" id="A0A923EE40"/>
<protein>
    <submittedName>
        <fullName evidence="1">Uncharacterized protein</fullName>
    </submittedName>
</protein>
<dbReference type="Proteomes" id="UP000563151">
    <property type="component" value="Unassembled WGS sequence"/>
</dbReference>
<accession>A0A923EE40</accession>
<reference evidence="1 2" key="1">
    <citation type="submission" date="2020-04" db="EMBL/GenBank/DDBJ databases">
        <title>Genomic insights into acetone-butanol-ethanol (ABE) fermentation by sequencing solventogenic clostridia strains.</title>
        <authorList>
            <person name="Brown S."/>
        </authorList>
    </citation>
    <scope>NUCLEOTIDE SEQUENCE [LARGE SCALE GENOMIC DNA]</scope>
    <source>
        <strain evidence="1 2">DJ011</strain>
    </source>
</reference>
<organism evidence="1 2">
    <name type="scientific">Clostridium tetanomorphum</name>
    <dbReference type="NCBI Taxonomy" id="1553"/>
    <lineage>
        <taxon>Bacteria</taxon>
        <taxon>Bacillati</taxon>
        <taxon>Bacillota</taxon>
        <taxon>Clostridia</taxon>
        <taxon>Eubacteriales</taxon>
        <taxon>Clostridiaceae</taxon>
        <taxon>Clostridium</taxon>
    </lineage>
</organism>
<keyword evidence="2" id="KW-1185">Reference proteome</keyword>
<name>A0A923EE40_CLOTT</name>
<evidence type="ECO:0000313" key="2">
    <source>
        <dbReference type="Proteomes" id="UP000563151"/>
    </source>
</evidence>
<comment type="caution">
    <text evidence="1">The sequence shown here is derived from an EMBL/GenBank/DDBJ whole genome shotgun (WGS) entry which is preliminary data.</text>
</comment>
<dbReference type="RefSeq" id="WP_035152386.1">
    <property type="nucleotide sequence ID" value="NZ_JAAZWO010000034.1"/>
</dbReference>